<evidence type="ECO:0000256" key="1">
    <source>
        <dbReference type="ARBA" id="ARBA00004496"/>
    </source>
</evidence>
<comment type="subcellular location">
    <subcellularLocation>
        <location evidence="1 7">Cytoplasm</location>
    </subcellularLocation>
</comment>
<accession>A0A150JHU4</accession>
<evidence type="ECO:0000256" key="4">
    <source>
        <dbReference type="ARBA" id="ARBA00022448"/>
    </source>
</evidence>
<evidence type="ECO:0000256" key="5">
    <source>
        <dbReference type="ARBA" id="ARBA00022490"/>
    </source>
</evidence>
<dbReference type="Pfam" id="PF01895">
    <property type="entry name" value="PhoU"/>
    <property type="match status" value="2"/>
</dbReference>
<comment type="function">
    <text evidence="7">Plays a role in the regulation of phosphate uptake.</text>
</comment>
<dbReference type="Gene3D" id="1.20.58.220">
    <property type="entry name" value="Phosphate transport system protein phou homolog 2, domain 2"/>
    <property type="match status" value="1"/>
</dbReference>
<comment type="caution">
    <text evidence="10">The sequence shown here is derived from an EMBL/GenBank/DDBJ whole genome shotgun (WGS) entry which is preliminary data.</text>
</comment>
<dbReference type="FunFam" id="1.20.58.220:FF:000004">
    <property type="entry name" value="Phosphate-specific transport system accessory protein PhoU"/>
    <property type="match status" value="1"/>
</dbReference>
<feature type="domain" description="PhoU" evidence="8">
    <location>
        <begin position="17"/>
        <end position="104"/>
    </location>
</feature>
<dbReference type="InterPro" id="IPR026022">
    <property type="entry name" value="PhoU_dom"/>
</dbReference>
<gene>
    <name evidence="9" type="ORF">AN188_01231</name>
    <name evidence="10" type="ORF">APG09_00146</name>
</gene>
<evidence type="ECO:0000313" key="11">
    <source>
        <dbReference type="Proteomes" id="UP000092420"/>
    </source>
</evidence>
<protein>
    <recommendedName>
        <fullName evidence="7">Phosphate-specific transport system accessory protein PhoU</fullName>
    </recommendedName>
</protein>
<proteinExistence type="inferred from homology"/>
<evidence type="ECO:0000256" key="3">
    <source>
        <dbReference type="ARBA" id="ARBA00011738"/>
    </source>
</evidence>
<evidence type="ECO:0000313" key="10">
    <source>
        <dbReference type="EMBL" id="KYC58668.1"/>
    </source>
</evidence>
<dbReference type="GO" id="GO:0005737">
    <property type="term" value="C:cytoplasm"/>
    <property type="evidence" value="ECO:0007669"/>
    <property type="project" value="UniProtKB-SubCell"/>
</dbReference>
<dbReference type="AlphaFoldDB" id="A0A150JHU4"/>
<dbReference type="GO" id="GO:0045936">
    <property type="term" value="P:negative regulation of phosphate metabolic process"/>
    <property type="evidence" value="ECO:0007669"/>
    <property type="project" value="InterPro"/>
</dbReference>
<dbReference type="InterPro" id="IPR028366">
    <property type="entry name" value="PhoU"/>
</dbReference>
<evidence type="ECO:0000256" key="6">
    <source>
        <dbReference type="ARBA" id="ARBA00022592"/>
    </source>
</evidence>
<reference evidence="10 11" key="1">
    <citation type="journal article" date="2016" name="ISME J.">
        <title>Chasing the elusive Euryarchaeota class WSA2: genomes reveal a uniquely fastidious methyl-reducing methanogen.</title>
        <authorList>
            <person name="Nobu M.K."/>
            <person name="Narihiro T."/>
            <person name="Kuroda K."/>
            <person name="Mei R."/>
            <person name="Liu W.T."/>
        </authorList>
    </citation>
    <scope>NUCLEOTIDE SEQUENCE [LARGE SCALE GENOMIC DNA]</scope>
    <source>
        <strain evidence="9">ADurb1013_Bin02101</strain>
        <strain evidence="10">ADurb1213_Bin02801</strain>
    </source>
</reference>
<dbReference type="PIRSF" id="PIRSF003107">
    <property type="entry name" value="PhoU"/>
    <property type="match status" value="1"/>
</dbReference>
<keyword evidence="5 7" id="KW-0963">Cytoplasm</keyword>
<accession>A0A150JNJ7</accession>
<accession>A0A150JA90</accession>
<feature type="domain" description="PhoU" evidence="8">
    <location>
        <begin position="121"/>
        <end position="203"/>
    </location>
</feature>
<organism evidence="10">
    <name type="scientific">Candidatus Methanofastidiosum methylothiophilum</name>
    <dbReference type="NCBI Taxonomy" id="1705564"/>
    <lineage>
        <taxon>Archaea</taxon>
        <taxon>Methanobacteriati</taxon>
        <taxon>Methanobacteriota</taxon>
        <taxon>Stenosarchaea group</taxon>
        <taxon>Candidatus Methanofastidiosia</taxon>
        <taxon>Candidatus Methanofastidiosales</taxon>
        <taxon>Candidatus Methanofastidiosaceae</taxon>
        <taxon>Candidatus Methanofastidiosum</taxon>
    </lineage>
</organism>
<comment type="subunit">
    <text evidence="3 7">Homodimer.</text>
</comment>
<sequence length="216" mass="25093">MRKKFVDELEQLKSDVVEMGNLSKEMLKESIDAVKTSNIIMAENVIGQGKTIRDFDNKIEDDAQRLIVLYQPVAKDLRAIISTLKMNTYLTRIGLYSKDISKDIKEISLNNNFPRLKSVYLMGDIVIGMLEDTLKAYESEDLSLIDYMWKRDDKVDDLFHTILRECISHMAENPKAASYYTHYLLIARYLERCGDHVCKISEKIYYMVTGERITIK</sequence>
<evidence type="ECO:0000256" key="2">
    <source>
        <dbReference type="ARBA" id="ARBA00008107"/>
    </source>
</evidence>
<evidence type="ECO:0000259" key="8">
    <source>
        <dbReference type="Pfam" id="PF01895"/>
    </source>
</evidence>
<comment type="similarity">
    <text evidence="2 7">Belongs to the PhoU family.</text>
</comment>
<dbReference type="SUPFAM" id="SSF109755">
    <property type="entry name" value="PhoU-like"/>
    <property type="match status" value="1"/>
</dbReference>
<keyword evidence="4 7" id="KW-0813">Transport</keyword>
<dbReference type="InterPro" id="IPR038078">
    <property type="entry name" value="PhoU-like_sf"/>
</dbReference>
<evidence type="ECO:0000256" key="7">
    <source>
        <dbReference type="PIRNR" id="PIRNR003107"/>
    </source>
</evidence>
<keyword evidence="6 7" id="KW-0592">Phosphate transport</keyword>
<dbReference type="Proteomes" id="UP000092420">
    <property type="component" value="Unassembled WGS sequence"/>
</dbReference>
<dbReference type="PANTHER" id="PTHR42930:SF3">
    <property type="entry name" value="PHOSPHATE-SPECIFIC TRANSPORT SYSTEM ACCESSORY PROTEIN PHOU"/>
    <property type="match status" value="1"/>
</dbReference>
<dbReference type="PANTHER" id="PTHR42930">
    <property type="entry name" value="PHOSPHATE-SPECIFIC TRANSPORT SYSTEM ACCESSORY PROTEIN PHOU"/>
    <property type="match status" value="1"/>
</dbReference>
<name>A0A150JHU4_9EURY</name>
<dbReference type="GO" id="GO:0030643">
    <property type="term" value="P:intracellular phosphate ion homeostasis"/>
    <property type="evidence" value="ECO:0007669"/>
    <property type="project" value="InterPro"/>
</dbReference>
<evidence type="ECO:0000313" key="9">
    <source>
        <dbReference type="EMBL" id="KYC54131.1"/>
    </source>
</evidence>
<dbReference type="NCBIfam" id="TIGR02135">
    <property type="entry name" value="phoU_full"/>
    <property type="match status" value="1"/>
</dbReference>
<dbReference type="EMBL" id="LNJB01000017">
    <property type="protein sequence ID" value="KYC54131.1"/>
    <property type="molecule type" value="Genomic_DNA"/>
</dbReference>
<dbReference type="GO" id="GO:0006817">
    <property type="term" value="P:phosphate ion transport"/>
    <property type="evidence" value="ECO:0007669"/>
    <property type="project" value="UniProtKB-KW"/>
</dbReference>
<dbReference type="EMBL" id="LNJE01000001">
    <property type="protein sequence ID" value="KYC58668.1"/>
    <property type="molecule type" value="Genomic_DNA"/>
</dbReference>